<evidence type="ECO:0000256" key="5">
    <source>
        <dbReference type="ARBA" id="ARBA00022840"/>
    </source>
</evidence>
<dbReference type="InterPro" id="IPR059117">
    <property type="entry name" value="APS_kinase_dom"/>
</dbReference>
<feature type="transmembrane region" description="Helical" evidence="8">
    <location>
        <begin position="74"/>
        <end position="95"/>
    </location>
</feature>
<dbReference type="PANTHER" id="PTHR42700">
    <property type="entry name" value="SULFATE ADENYLYLTRANSFERASE"/>
    <property type="match status" value="1"/>
</dbReference>
<comment type="similarity">
    <text evidence="6 7">Belongs to the APS kinase family.</text>
</comment>
<keyword evidence="4 6" id="KW-0547">Nucleotide-binding</keyword>
<evidence type="ECO:0000256" key="8">
    <source>
        <dbReference type="SAM" id="Phobius"/>
    </source>
</evidence>
<evidence type="ECO:0000313" key="11">
    <source>
        <dbReference type="Proteomes" id="UP001198701"/>
    </source>
</evidence>
<dbReference type="PANTHER" id="PTHR42700:SF3">
    <property type="entry name" value="BIFUNCTIONAL SAT_APS KINASE-RELATED"/>
    <property type="match status" value="1"/>
</dbReference>
<gene>
    <name evidence="6 10" type="primary">cysC</name>
    <name evidence="10" type="ORF">LMJ30_04055</name>
</gene>
<dbReference type="NCBIfam" id="NF003013">
    <property type="entry name" value="PRK03846.1"/>
    <property type="match status" value="1"/>
</dbReference>
<comment type="catalytic activity">
    <reaction evidence="1 6 7">
        <text>adenosine 5'-phosphosulfate + ATP = 3'-phosphoadenylyl sulfate + ADP + H(+)</text>
        <dbReference type="Rhea" id="RHEA:24152"/>
        <dbReference type="ChEBI" id="CHEBI:15378"/>
        <dbReference type="ChEBI" id="CHEBI:30616"/>
        <dbReference type="ChEBI" id="CHEBI:58243"/>
        <dbReference type="ChEBI" id="CHEBI:58339"/>
        <dbReference type="ChEBI" id="CHEBI:456216"/>
        <dbReference type="EC" id="2.7.1.25"/>
    </reaction>
</comment>
<sequence length="199" mass="21021">MTISAIEAAPYCLWMTGLSGAGKSTLAQALFAELQQRGTRAFVLDGDHLRQGLCADLGFSAADRHENIRRAGAVARLMFDAGLVVICAFVSPFAADRDRVRRLFPAGRFVEVYLSTPLATCAARDPKGLYARAARDATLGLTGVQAPYEPPAEPELTLDTSMLSVPASLSALLALSSCTGLGPQQAGSRAPPAWADQLQ</sequence>
<dbReference type="InterPro" id="IPR002891">
    <property type="entry name" value="APS"/>
</dbReference>
<comment type="pathway">
    <text evidence="6 7">Sulfur metabolism; hydrogen sulfide biosynthesis; sulfite from sulfate: step 2/3.</text>
</comment>
<keyword evidence="8" id="KW-1133">Transmembrane helix</keyword>
<evidence type="ECO:0000259" key="9">
    <source>
        <dbReference type="Pfam" id="PF01583"/>
    </source>
</evidence>
<accession>A0ABS8IPL0</accession>
<feature type="binding site" evidence="6">
    <location>
        <begin position="17"/>
        <end position="24"/>
    </location>
    <ligand>
        <name>ATP</name>
        <dbReference type="ChEBI" id="CHEBI:30616"/>
    </ligand>
</feature>
<keyword evidence="8" id="KW-0812">Transmembrane</keyword>
<evidence type="ECO:0000256" key="1">
    <source>
        <dbReference type="ARBA" id="ARBA00001823"/>
    </source>
</evidence>
<dbReference type="InterPro" id="IPR050512">
    <property type="entry name" value="Sulf_AdTrans/APS_kinase"/>
</dbReference>
<protein>
    <recommendedName>
        <fullName evidence="2 6">Adenylyl-sulfate kinase</fullName>
        <ecNumber evidence="2 6">2.7.1.25</ecNumber>
    </recommendedName>
    <alternativeName>
        <fullName evidence="6">APS kinase</fullName>
    </alternativeName>
    <alternativeName>
        <fullName evidence="6">ATP adenosine-5'-phosphosulfate 3'-phosphotransferase</fullName>
    </alternativeName>
    <alternativeName>
        <fullName evidence="6">Adenosine-5'-phosphosulfate kinase</fullName>
    </alternativeName>
</protein>
<keyword evidence="5 6" id="KW-0067">ATP-binding</keyword>
<evidence type="ECO:0000313" key="10">
    <source>
        <dbReference type="EMBL" id="MCC6070133.1"/>
    </source>
</evidence>
<dbReference type="Pfam" id="PF01583">
    <property type="entry name" value="APS_kinase"/>
    <property type="match status" value="1"/>
</dbReference>
<dbReference type="InterPro" id="IPR027417">
    <property type="entry name" value="P-loop_NTPase"/>
</dbReference>
<reference evidence="10 11" key="1">
    <citation type="submission" date="2021-11" db="EMBL/GenBank/DDBJ databases">
        <authorList>
            <person name="Huq M.A."/>
        </authorList>
    </citation>
    <scope>NUCLEOTIDE SEQUENCE [LARGE SCALE GENOMIC DNA]</scope>
    <source>
        <strain evidence="10 11">MAHUQ-52</strain>
    </source>
</reference>
<feature type="active site" description="Phosphoserine intermediate" evidence="6">
    <location>
        <position position="91"/>
    </location>
</feature>
<dbReference type="CDD" id="cd02027">
    <property type="entry name" value="APSK"/>
    <property type="match status" value="1"/>
</dbReference>
<evidence type="ECO:0000256" key="4">
    <source>
        <dbReference type="ARBA" id="ARBA00022741"/>
    </source>
</evidence>
<dbReference type="EMBL" id="JAJHPV010000006">
    <property type="protein sequence ID" value="MCC6070133.1"/>
    <property type="molecule type" value="Genomic_DNA"/>
</dbReference>
<evidence type="ECO:0000256" key="7">
    <source>
        <dbReference type="RuleBase" id="RU004347"/>
    </source>
</evidence>
<dbReference type="EC" id="2.7.1.25" evidence="2 6"/>
<dbReference type="GO" id="GO:0004020">
    <property type="term" value="F:adenylylsulfate kinase activity"/>
    <property type="evidence" value="ECO:0007669"/>
    <property type="project" value="UniProtKB-EC"/>
</dbReference>
<dbReference type="Gene3D" id="3.40.50.300">
    <property type="entry name" value="P-loop containing nucleotide triphosphate hydrolases"/>
    <property type="match status" value="1"/>
</dbReference>
<keyword evidence="3 6" id="KW-0808">Transferase</keyword>
<dbReference type="RefSeq" id="WP_229431066.1">
    <property type="nucleotide sequence ID" value="NZ_JAJHPV010000006.1"/>
</dbReference>
<comment type="function">
    <text evidence="6 7">Catalyzes the synthesis of activated sulfate.</text>
</comment>
<feature type="domain" description="APS kinase" evidence="9">
    <location>
        <begin position="11"/>
        <end position="159"/>
    </location>
</feature>
<name>A0ABS8IPL0_9BURK</name>
<comment type="caution">
    <text evidence="10">The sequence shown here is derived from an EMBL/GenBank/DDBJ whole genome shotgun (WGS) entry which is preliminary data.</text>
</comment>
<keyword evidence="11" id="KW-1185">Reference proteome</keyword>
<evidence type="ECO:0000256" key="6">
    <source>
        <dbReference type="HAMAP-Rule" id="MF_00065"/>
    </source>
</evidence>
<evidence type="ECO:0000256" key="2">
    <source>
        <dbReference type="ARBA" id="ARBA00012121"/>
    </source>
</evidence>
<evidence type="ECO:0000256" key="3">
    <source>
        <dbReference type="ARBA" id="ARBA00022679"/>
    </source>
</evidence>
<dbReference type="NCBIfam" id="TIGR00455">
    <property type="entry name" value="apsK"/>
    <property type="match status" value="1"/>
</dbReference>
<dbReference type="Proteomes" id="UP001198701">
    <property type="component" value="Unassembled WGS sequence"/>
</dbReference>
<keyword evidence="6 7" id="KW-0418">Kinase</keyword>
<dbReference type="SUPFAM" id="SSF52540">
    <property type="entry name" value="P-loop containing nucleoside triphosphate hydrolases"/>
    <property type="match status" value="1"/>
</dbReference>
<organism evidence="10 11">
    <name type="scientific">Massilia agrisoli</name>
    <dbReference type="NCBI Taxonomy" id="2892444"/>
    <lineage>
        <taxon>Bacteria</taxon>
        <taxon>Pseudomonadati</taxon>
        <taxon>Pseudomonadota</taxon>
        <taxon>Betaproteobacteria</taxon>
        <taxon>Burkholderiales</taxon>
        <taxon>Oxalobacteraceae</taxon>
        <taxon>Telluria group</taxon>
        <taxon>Massilia</taxon>
    </lineage>
</organism>
<dbReference type="HAMAP" id="MF_00065">
    <property type="entry name" value="Adenylyl_sulf_kinase"/>
    <property type="match status" value="1"/>
</dbReference>
<proteinExistence type="inferred from homology"/>
<keyword evidence="6" id="KW-0597">Phosphoprotein</keyword>
<keyword evidence="8" id="KW-0472">Membrane</keyword>